<dbReference type="InterPro" id="IPR038666">
    <property type="entry name" value="SSP1_head-tail_sf"/>
</dbReference>
<gene>
    <name evidence="1" type="ORF">DBY38_02080</name>
</gene>
<organism evidence="1 2">
    <name type="scientific">Clostridium cadaveris</name>
    <dbReference type="NCBI Taxonomy" id="1529"/>
    <lineage>
        <taxon>Bacteria</taxon>
        <taxon>Bacillati</taxon>
        <taxon>Bacillota</taxon>
        <taxon>Clostridia</taxon>
        <taxon>Eubacteriales</taxon>
        <taxon>Clostridiaceae</taxon>
        <taxon>Clostridium</taxon>
    </lineage>
</organism>
<comment type="caution">
    <text evidence="1">The sequence shown here is derived from an EMBL/GenBank/DDBJ whole genome shotgun (WGS) entry which is preliminary data.</text>
</comment>
<evidence type="ECO:0000313" key="2">
    <source>
        <dbReference type="Proteomes" id="UP000246114"/>
    </source>
</evidence>
<sequence length="110" mass="13201">MQVKLDKIIKIQRKGTSITKPNGFKEETWEDLYNEILASANKLHGQERWAAMAVRKEQTVEFIVRYVKEIEELDTKKHRIIFNNKIFNIDDIDNIKFNNEWLKIRAIHME</sequence>
<dbReference type="EMBL" id="QAMZ01000007">
    <property type="protein sequence ID" value="PWL55384.1"/>
    <property type="molecule type" value="Genomic_DNA"/>
</dbReference>
<reference evidence="1 2" key="1">
    <citation type="submission" date="2018-03" db="EMBL/GenBank/DDBJ databases">
        <title>The uncultured portion of the human microbiome is neutrally assembled.</title>
        <authorList>
            <person name="Jeraldo P."/>
            <person name="Boardman L."/>
            <person name="White B.A."/>
            <person name="Nelson H."/>
            <person name="Goldenfeld N."/>
            <person name="Chia N."/>
        </authorList>
    </citation>
    <scope>NUCLEOTIDE SEQUENCE [LARGE SCALE GENOMIC DNA]</scope>
    <source>
        <strain evidence="1">CIM:MAG 903</strain>
    </source>
</reference>
<dbReference type="AlphaFoldDB" id="A0A316MAT1"/>
<dbReference type="Proteomes" id="UP000246114">
    <property type="component" value="Unassembled WGS sequence"/>
</dbReference>
<dbReference type="NCBIfam" id="TIGR01563">
    <property type="entry name" value="gp16_SPP1"/>
    <property type="match status" value="1"/>
</dbReference>
<proteinExistence type="predicted"/>
<dbReference type="InterPro" id="IPR008767">
    <property type="entry name" value="Phage_SPP1_head-tail_adaptor"/>
</dbReference>
<protein>
    <submittedName>
        <fullName evidence="1">Head-tail adaptor protein</fullName>
    </submittedName>
</protein>
<name>A0A316MAT1_9CLOT</name>
<dbReference type="RefSeq" id="WP_178311594.1">
    <property type="nucleotide sequence ID" value="NZ_JACATM010000009.1"/>
</dbReference>
<evidence type="ECO:0000313" key="1">
    <source>
        <dbReference type="EMBL" id="PWL55384.1"/>
    </source>
</evidence>
<dbReference type="Pfam" id="PF05521">
    <property type="entry name" value="Phage_HCP"/>
    <property type="match status" value="1"/>
</dbReference>
<accession>A0A316MAT1</accession>
<dbReference type="Gene3D" id="2.40.10.270">
    <property type="entry name" value="Bacteriophage SPP1 head-tail adaptor protein"/>
    <property type="match status" value="1"/>
</dbReference>